<dbReference type="GO" id="GO:0000287">
    <property type="term" value="F:magnesium ion binding"/>
    <property type="evidence" value="ECO:0007669"/>
    <property type="project" value="InterPro"/>
</dbReference>
<sequence length="187" mass="20999">MPYLKEAMKNLAKSYYEEQVWLKNKYSPTMDEYMLAATVSSGTTMSIVFALAGLGDVVTKMTFDWILSKPKMITACEVVTRLQDDIVSHEFEQDREHPPSAVECYMSQHGVSESEACKVLSKMVADGWKDMNTGCIKPTAAPIQVLERILNFARLIDVVYKDGDGFTHTKEFLDDVVSSLLIDPVDI</sequence>
<feature type="transmembrane region" description="Helical" evidence="4">
    <location>
        <begin position="33"/>
        <end position="54"/>
    </location>
</feature>
<dbReference type="Pfam" id="PF03936">
    <property type="entry name" value="Terpene_synth_C"/>
    <property type="match status" value="1"/>
</dbReference>
<dbReference type="EnsemblPlants" id="Kaladp0011s1281.1.v1.1">
    <property type="protein sequence ID" value="Kaladp0011s1281.1.v1.1"/>
    <property type="gene ID" value="Kaladp0011s1281.v1.1"/>
</dbReference>
<evidence type="ECO:0000256" key="4">
    <source>
        <dbReference type="SAM" id="Phobius"/>
    </source>
</evidence>
<dbReference type="AlphaFoldDB" id="A0A7N0SXP8"/>
<evidence type="ECO:0000313" key="7">
    <source>
        <dbReference type="Proteomes" id="UP000594263"/>
    </source>
</evidence>
<keyword evidence="4" id="KW-0472">Membrane</keyword>
<dbReference type="PANTHER" id="PTHR31225:SF93">
    <property type="entry name" value="ALPHA-HUMULENE_(-)-(E)-BETA-CARYOPHYLLENE SYNTHASE"/>
    <property type="match status" value="1"/>
</dbReference>
<keyword evidence="4" id="KW-1133">Transmembrane helix</keyword>
<protein>
    <recommendedName>
        <fullName evidence="5">Terpene synthase metal-binding domain-containing protein</fullName>
    </recommendedName>
</protein>
<keyword evidence="7" id="KW-1185">Reference proteome</keyword>
<proteinExistence type="predicted"/>
<dbReference type="Gene3D" id="1.10.600.10">
    <property type="entry name" value="Farnesyl Diphosphate Synthase"/>
    <property type="match status" value="1"/>
</dbReference>
<keyword evidence="4" id="KW-0812">Transmembrane</keyword>
<name>A0A7N0SXP8_KALFE</name>
<evidence type="ECO:0000256" key="3">
    <source>
        <dbReference type="ARBA" id="ARBA00023239"/>
    </source>
</evidence>
<evidence type="ECO:0000313" key="6">
    <source>
        <dbReference type="EnsemblPlants" id="Kaladp0011s1281.1.v1.1"/>
    </source>
</evidence>
<dbReference type="OMA" id="QEVNWLR"/>
<accession>A0A7N0SXP8</accession>
<dbReference type="InterPro" id="IPR005630">
    <property type="entry name" value="Terpene_synthase_metal-bd"/>
</dbReference>
<evidence type="ECO:0000259" key="5">
    <source>
        <dbReference type="Pfam" id="PF03936"/>
    </source>
</evidence>
<organism evidence="6 7">
    <name type="scientific">Kalanchoe fedtschenkoi</name>
    <name type="common">Lavender scallops</name>
    <name type="synonym">South American air plant</name>
    <dbReference type="NCBI Taxonomy" id="63787"/>
    <lineage>
        <taxon>Eukaryota</taxon>
        <taxon>Viridiplantae</taxon>
        <taxon>Streptophyta</taxon>
        <taxon>Embryophyta</taxon>
        <taxon>Tracheophyta</taxon>
        <taxon>Spermatophyta</taxon>
        <taxon>Magnoliopsida</taxon>
        <taxon>eudicotyledons</taxon>
        <taxon>Gunneridae</taxon>
        <taxon>Pentapetalae</taxon>
        <taxon>Saxifragales</taxon>
        <taxon>Crassulaceae</taxon>
        <taxon>Kalanchoe</taxon>
    </lineage>
</organism>
<evidence type="ECO:0000256" key="2">
    <source>
        <dbReference type="ARBA" id="ARBA00022842"/>
    </source>
</evidence>
<dbReference type="GO" id="GO:0016114">
    <property type="term" value="P:terpenoid biosynthetic process"/>
    <property type="evidence" value="ECO:0007669"/>
    <property type="project" value="InterPro"/>
</dbReference>
<dbReference type="Gramene" id="Kaladp0011s1281.1.v1.1">
    <property type="protein sequence ID" value="Kaladp0011s1281.1.v1.1"/>
    <property type="gene ID" value="Kaladp0011s1281.v1.1"/>
</dbReference>
<reference evidence="6" key="1">
    <citation type="submission" date="2021-01" db="UniProtKB">
        <authorList>
            <consortium name="EnsemblPlants"/>
        </authorList>
    </citation>
    <scope>IDENTIFICATION</scope>
</reference>
<dbReference type="SUPFAM" id="SSF48576">
    <property type="entry name" value="Terpenoid synthases"/>
    <property type="match status" value="1"/>
</dbReference>
<dbReference type="GO" id="GO:0010333">
    <property type="term" value="F:terpene synthase activity"/>
    <property type="evidence" value="ECO:0007669"/>
    <property type="project" value="InterPro"/>
</dbReference>
<feature type="domain" description="Terpene synthase metal-binding" evidence="5">
    <location>
        <begin position="2"/>
        <end position="130"/>
    </location>
</feature>
<dbReference type="InterPro" id="IPR008949">
    <property type="entry name" value="Isoprenoid_synthase_dom_sf"/>
</dbReference>
<keyword evidence="1" id="KW-0479">Metal-binding</keyword>
<dbReference type="Proteomes" id="UP000594263">
    <property type="component" value="Unplaced"/>
</dbReference>
<keyword evidence="2" id="KW-0460">Magnesium</keyword>
<evidence type="ECO:0000256" key="1">
    <source>
        <dbReference type="ARBA" id="ARBA00022723"/>
    </source>
</evidence>
<keyword evidence="3" id="KW-0456">Lyase</keyword>
<dbReference type="PANTHER" id="PTHR31225">
    <property type="entry name" value="OS04G0344100 PROTEIN-RELATED"/>
    <property type="match status" value="1"/>
</dbReference>
<dbReference type="InterPro" id="IPR050148">
    <property type="entry name" value="Terpene_synthase-like"/>
</dbReference>